<dbReference type="EMBL" id="BOOR01000031">
    <property type="protein sequence ID" value="GII55868.1"/>
    <property type="molecule type" value="Genomic_DNA"/>
</dbReference>
<keyword evidence="7" id="KW-1185">Reference proteome</keyword>
<feature type="binding site" evidence="4">
    <location>
        <position position="270"/>
    </location>
    <ligand>
        <name>Zn(2+)</name>
        <dbReference type="ChEBI" id="CHEBI:29105"/>
        <label>1</label>
    </ligand>
</feature>
<dbReference type="PANTHER" id="PTHR10819">
    <property type="entry name" value="PHOSPHOTRIESTERASE-RELATED"/>
    <property type="match status" value="1"/>
</dbReference>
<feature type="binding site" evidence="4">
    <location>
        <position position="24"/>
    </location>
    <ligand>
        <name>Zn(2+)</name>
        <dbReference type="ChEBI" id="CHEBI:29105"/>
        <label>1</label>
    </ligand>
</feature>
<dbReference type="Gene3D" id="3.20.20.140">
    <property type="entry name" value="Metal-dependent hydrolases"/>
    <property type="match status" value="1"/>
</dbReference>
<evidence type="ECO:0000313" key="6">
    <source>
        <dbReference type="EMBL" id="GII55868.1"/>
    </source>
</evidence>
<dbReference type="GO" id="GO:0008270">
    <property type="term" value="F:zinc ion binding"/>
    <property type="evidence" value="ECO:0007669"/>
    <property type="project" value="InterPro"/>
</dbReference>
<dbReference type="SUPFAM" id="SSF51556">
    <property type="entry name" value="Metallo-dependent hydrolases"/>
    <property type="match status" value="1"/>
</dbReference>
<feature type="binding site" description="via carbamate group" evidence="4">
    <location>
        <position position="150"/>
    </location>
    <ligand>
        <name>Zn(2+)</name>
        <dbReference type="ChEBI" id="CHEBI:29105"/>
        <label>1</label>
    </ligand>
</feature>
<keyword evidence="2" id="KW-0378">Hydrolase</keyword>
<reference evidence="6" key="1">
    <citation type="submission" date="2021-01" db="EMBL/GenBank/DDBJ databases">
        <title>Whole genome shotgun sequence of Planotetraspora thailandica NBRC 104271.</title>
        <authorList>
            <person name="Komaki H."/>
            <person name="Tamura T."/>
        </authorList>
    </citation>
    <scope>NUCLEOTIDE SEQUENCE</scope>
    <source>
        <strain evidence="6">NBRC 104271</strain>
    </source>
</reference>
<proteinExistence type="inferred from homology"/>
<comment type="cofactor">
    <cofactor evidence="4">
        <name>a divalent metal cation</name>
        <dbReference type="ChEBI" id="CHEBI:60240"/>
    </cofactor>
    <text evidence="4">Binds 2 divalent metal cations per subunit.</text>
</comment>
<accession>A0A8J3V318</accession>
<feature type="binding site" evidence="4">
    <location>
        <position position="22"/>
    </location>
    <ligand>
        <name>Zn(2+)</name>
        <dbReference type="ChEBI" id="CHEBI:29105"/>
        <label>1</label>
    </ligand>
</feature>
<dbReference type="AlphaFoldDB" id="A0A8J3V318"/>
<sequence length="327" mass="35576">MSTVDTVRGPVATAELGRTYMHEHIFILTADVQRNHPGEWGEEDARTADAAARLRALAAQGVTTIVDPTVIGLGRDIPRIQRVAEEVPELNIIVATGLYTYDSVPFFFRHRGPALNEALGADVPDPMVDMFVGDLTEGVAGTGVKAGMLKCAIDHEGLTPGVERVMRAVARAHHETGAPITVHTHPGSRTGEVVKRVMCDEEGVEPSRIVLGHSGDTADCDHLTALADAGFVLGMDRFGLNLETTFEARADTVIEMCRRGYAGHMVLSQDASCYIDWIDPDVMVFLPQWHYLHLGDDVLPYLSEHGVSAEQITTMLADVPRRLFEGS</sequence>
<comment type="similarity">
    <text evidence="5">Belongs to the metallo-dependent hydrolases superfamily. Phosphotriesterase family.</text>
</comment>
<evidence type="ECO:0000256" key="5">
    <source>
        <dbReference type="PROSITE-ProRule" id="PRU00679"/>
    </source>
</evidence>
<organism evidence="6 7">
    <name type="scientific">Planotetraspora thailandica</name>
    <dbReference type="NCBI Taxonomy" id="487172"/>
    <lineage>
        <taxon>Bacteria</taxon>
        <taxon>Bacillati</taxon>
        <taxon>Actinomycetota</taxon>
        <taxon>Actinomycetes</taxon>
        <taxon>Streptosporangiales</taxon>
        <taxon>Streptosporangiaceae</taxon>
        <taxon>Planotetraspora</taxon>
    </lineage>
</organism>
<evidence type="ECO:0000256" key="3">
    <source>
        <dbReference type="PIRSR" id="PIRSR601559-50"/>
    </source>
</evidence>
<evidence type="ECO:0000256" key="1">
    <source>
        <dbReference type="ARBA" id="ARBA00022723"/>
    </source>
</evidence>
<comment type="caution">
    <text evidence="6">The sequence shown here is derived from an EMBL/GenBank/DDBJ whole genome shotgun (WGS) entry which is preliminary data.</text>
</comment>
<dbReference type="RefSeq" id="WP_203946054.1">
    <property type="nucleotide sequence ID" value="NZ_BOOR01000031.1"/>
</dbReference>
<dbReference type="PROSITE" id="PS51347">
    <property type="entry name" value="PHOSPHOTRIESTERASE_2"/>
    <property type="match status" value="1"/>
</dbReference>
<dbReference type="PANTHER" id="PTHR10819:SF3">
    <property type="entry name" value="PHOSPHOTRIESTERASE-RELATED PROTEIN"/>
    <property type="match status" value="1"/>
</dbReference>
<feature type="binding site" evidence="4">
    <location>
        <position position="183"/>
    </location>
    <ligand>
        <name>Zn(2+)</name>
        <dbReference type="ChEBI" id="CHEBI:29105"/>
        <label>2</label>
    </ligand>
</feature>
<gene>
    <name evidence="6" type="primary">php</name>
    <name evidence="6" type="ORF">Pth03_42570</name>
</gene>
<dbReference type="GO" id="GO:0016787">
    <property type="term" value="F:hydrolase activity"/>
    <property type="evidence" value="ECO:0007669"/>
    <property type="project" value="UniProtKB-KW"/>
</dbReference>
<feature type="binding site" evidence="4">
    <location>
        <position position="213"/>
    </location>
    <ligand>
        <name>Zn(2+)</name>
        <dbReference type="ChEBI" id="CHEBI:29105"/>
        <label>2</label>
    </ligand>
</feature>
<feature type="binding site" description="via carbamate group" evidence="4">
    <location>
        <position position="150"/>
    </location>
    <ligand>
        <name>Zn(2+)</name>
        <dbReference type="ChEBI" id="CHEBI:29105"/>
        <label>2</label>
    </ligand>
</feature>
<dbReference type="Pfam" id="PF02126">
    <property type="entry name" value="PTE"/>
    <property type="match status" value="1"/>
</dbReference>
<protein>
    <submittedName>
        <fullName evidence="6">Phosphotriesterase</fullName>
    </submittedName>
</protein>
<dbReference type="Proteomes" id="UP000605992">
    <property type="component" value="Unassembled WGS sequence"/>
</dbReference>
<evidence type="ECO:0000256" key="4">
    <source>
        <dbReference type="PIRSR" id="PIRSR601559-51"/>
    </source>
</evidence>
<dbReference type="InterPro" id="IPR001559">
    <property type="entry name" value="Phosphotriesterase"/>
</dbReference>
<name>A0A8J3V318_9ACTN</name>
<dbReference type="InterPro" id="IPR032466">
    <property type="entry name" value="Metal_Hydrolase"/>
</dbReference>
<feature type="modified residue" description="N6-carboxylysine" evidence="3 5">
    <location>
        <position position="150"/>
    </location>
</feature>
<keyword evidence="1 4" id="KW-0479">Metal-binding</keyword>
<evidence type="ECO:0000313" key="7">
    <source>
        <dbReference type="Proteomes" id="UP000605992"/>
    </source>
</evidence>
<evidence type="ECO:0000256" key="2">
    <source>
        <dbReference type="ARBA" id="ARBA00022801"/>
    </source>
</evidence>